<dbReference type="AlphaFoldDB" id="A0A4Z2FJ85"/>
<comment type="caution">
    <text evidence="1">The sequence shown here is derived from an EMBL/GenBank/DDBJ whole genome shotgun (WGS) entry which is preliminary data.</text>
</comment>
<sequence length="126" mass="13092">MATQNLGIGNIRHVFGAGLPVEVVRALSDDDHGAALLPQPGLALRDGQVGGAGLLVQGQLPPVVVELPHARRGPGEGLRGGQVLWVGTPLSALTPAPVMMAMCLALEKTSRNSDMSGERNTRKSSR</sequence>
<dbReference type="Proteomes" id="UP000314294">
    <property type="component" value="Unassembled WGS sequence"/>
</dbReference>
<keyword evidence="2" id="KW-1185">Reference proteome</keyword>
<proteinExistence type="predicted"/>
<reference evidence="1 2" key="1">
    <citation type="submission" date="2019-03" db="EMBL/GenBank/DDBJ databases">
        <title>First draft genome of Liparis tanakae, snailfish: a comprehensive survey of snailfish specific genes.</title>
        <authorList>
            <person name="Kim W."/>
            <person name="Song I."/>
            <person name="Jeong J.-H."/>
            <person name="Kim D."/>
            <person name="Kim S."/>
            <person name="Ryu S."/>
            <person name="Song J.Y."/>
            <person name="Lee S.K."/>
        </authorList>
    </citation>
    <scope>NUCLEOTIDE SEQUENCE [LARGE SCALE GENOMIC DNA]</scope>
    <source>
        <tissue evidence="1">Muscle</tissue>
    </source>
</reference>
<gene>
    <name evidence="1" type="ORF">EYF80_048800</name>
</gene>
<name>A0A4Z2FJ85_9TELE</name>
<protein>
    <submittedName>
        <fullName evidence="1">Uncharacterized protein</fullName>
    </submittedName>
</protein>
<organism evidence="1 2">
    <name type="scientific">Liparis tanakae</name>
    <name type="common">Tanaka's snailfish</name>
    <dbReference type="NCBI Taxonomy" id="230148"/>
    <lineage>
        <taxon>Eukaryota</taxon>
        <taxon>Metazoa</taxon>
        <taxon>Chordata</taxon>
        <taxon>Craniata</taxon>
        <taxon>Vertebrata</taxon>
        <taxon>Euteleostomi</taxon>
        <taxon>Actinopterygii</taxon>
        <taxon>Neopterygii</taxon>
        <taxon>Teleostei</taxon>
        <taxon>Neoteleostei</taxon>
        <taxon>Acanthomorphata</taxon>
        <taxon>Eupercaria</taxon>
        <taxon>Perciformes</taxon>
        <taxon>Cottioidei</taxon>
        <taxon>Cottales</taxon>
        <taxon>Liparidae</taxon>
        <taxon>Liparis</taxon>
    </lineage>
</organism>
<accession>A0A4Z2FJ85</accession>
<evidence type="ECO:0000313" key="2">
    <source>
        <dbReference type="Proteomes" id="UP000314294"/>
    </source>
</evidence>
<dbReference type="EMBL" id="SRLO01001140">
    <property type="protein sequence ID" value="TNN41031.1"/>
    <property type="molecule type" value="Genomic_DNA"/>
</dbReference>
<evidence type="ECO:0000313" key="1">
    <source>
        <dbReference type="EMBL" id="TNN41031.1"/>
    </source>
</evidence>